<keyword evidence="3" id="KW-1185">Reference proteome</keyword>
<evidence type="ECO:0000313" key="3">
    <source>
        <dbReference type="Proteomes" id="UP000463883"/>
    </source>
</evidence>
<dbReference type="Gene3D" id="1.20.58.300">
    <property type="entry name" value="FlgN-like"/>
    <property type="match status" value="1"/>
</dbReference>
<keyword evidence="1" id="KW-1005">Bacterial flagellum biogenesis</keyword>
<dbReference type="GO" id="GO:0044780">
    <property type="term" value="P:bacterial-type flagellum assembly"/>
    <property type="evidence" value="ECO:0007669"/>
    <property type="project" value="InterPro"/>
</dbReference>
<dbReference type="KEGG" id="amic:Ami3637_05615"/>
<evidence type="ECO:0008006" key="4">
    <source>
        <dbReference type="Google" id="ProtNLM"/>
    </source>
</evidence>
<dbReference type="InterPro" id="IPR007809">
    <property type="entry name" value="FlgN-like"/>
</dbReference>
<proteinExistence type="predicted"/>
<dbReference type="AlphaFoldDB" id="A0A6P1MJX1"/>
<dbReference type="Proteomes" id="UP000463883">
    <property type="component" value="Chromosome"/>
</dbReference>
<evidence type="ECO:0000313" key="2">
    <source>
        <dbReference type="EMBL" id="QHI71936.1"/>
    </source>
</evidence>
<evidence type="ECO:0000256" key="1">
    <source>
        <dbReference type="ARBA" id="ARBA00022795"/>
    </source>
</evidence>
<name>A0A6P1MJX1_9FIRM</name>
<dbReference type="InterPro" id="IPR036679">
    <property type="entry name" value="FlgN-like_sf"/>
</dbReference>
<dbReference type="Pfam" id="PF05130">
    <property type="entry name" value="FlgN"/>
    <property type="match status" value="1"/>
</dbReference>
<accession>A0A6P1MJX1</accession>
<sequence length="165" mass="18979">MNNYMEIKEIIDEYIKLMDKLIGFEQEKLKAVETKNIEHLDSFLNEEQVYLLQLRGLDQKRETILKKSGMEGLTYRQIINGIDSSQSSVRSELEDSYEILSVKTNQFKEIINTIKTYIDLRLHTIEAFMERFGAPPSQDAGAGIYDKIAGQSSSNNASRFRSTKV</sequence>
<organism evidence="2 3">
    <name type="scientific">Aminipila terrae</name>
    <dbReference type="NCBI Taxonomy" id="2697030"/>
    <lineage>
        <taxon>Bacteria</taxon>
        <taxon>Bacillati</taxon>
        <taxon>Bacillota</taxon>
        <taxon>Clostridia</taxon>
        <taxon>Peptostreptococcales</taxon>
        <taxon>Anaerovoracaceae</taxon>
        <taxon>Aminipila</taxon>
    </lineage>
</organism>
<dbReference type="SUPFAM" id="SSF140566">
    <property type="entry name" value="FlgN-like"/>
    <property type="match status" value="1"/>
</dbReference>
<dbReference type="EMBL" id="CP047591">
    <property type="protein sequence ID" value="QHI71936.1"/>
    <property type="molecule type" value="Genomic_DNA"/>
</dbReference>
<dbReference type="RefSeq" id="WP_162361706.1">
    <property type="nucleotide sequence ID" value="NZ_CP047591.1"/>
</dbReference>
<protein>
    <recommendedName>
        <fullName evidence="4">Flagellar protein FlgN</fullName>
    </recommendedName>
</protein>
<gene>
    <name evidence="2" type="ORF">Ami3637_05615</name>
</gene>
<reference evidence="2 3" key="1">
    <citation type="submission" date="2020-01" db="EMBL/GenBank/DDBJ databases">
        <title>Genomic analysis of Aminipila sp. CBA3637.</title>
        <authorList>
            <person name="Kim Y.B."/>
            <person name="Roh S.W."/>
        </authorList>
    </citation>
    <scope>NUCLEOTIDE SEQUENCE [LARGE SCALE GENOMIC DNA]</scope>
    <source>
        <strain evidence="2 3">CBA3637</strain>
    </source>
</reference>